<reference evidence="2" key="1">
    <citation type="submission" date="2011-08" db="EMBL/GenBank/DDBJ databases">
        <title>The draft genome of Latimeria chalumnae.</title>
        <authorList>
            <person name="Di Palma F."/>
            <person name="Alfoldi J."/>
            <person name="Johnson J."/>
            <person name="Berlin A."/>
            <person name="Gnerre S."/>
            <person name="Jaffe D."/>
            <person name="MacCallum I."/>
            <person name="Young S."/>
            <person name="Walker B.J."/>
            <person name="Lander E."/>
            <person name="Lindblad-Toh K."/>
        </authorList>
    </citation>
    <scope>NUCLEOTIDE SEQUENCE [LARGE SCALE GENOMIC DNA]</scope>
    <source>
        <strain evidence="2">Wild caught</strain>
    </source>
</reference>
<keyword evidence="2" id="KW-1185">Reference proteome</keyword>
<evidence type="ECO:0008006" key="3">
    <source>
        <dbReference type="Google" id="ProtNLM"/>
    </source>
</evidence>
<evidence type="ECO:0000313" key="1">
    <source>
        <dbReference type="Ensembl" id="ENSLACP00000001009.1"/>
    </source>
</evidence>
<dbReference type="GeneTree" id="ENSGT00400000024060"/>
<reference evidence="1" key="2">
    <citation type="submission" date="2025-08" db="UniProtKB">
        <authorList>
            <consortium name="Ensembl"/>
        </authorList>
    </citation>
    <scope>IDENTIFICATION</scope>
</reference>
<dbReference type="Ensembl" id="ENSLACT00000001018.1">
    <property type="protein sequence ID" value="ENSLACP00000001009.1"/>
    <property type="gene ID" value="ENSLACG00000000901.1"/>
</dbReference>
<reference evidence="1" key="3">
    <citation type="submission" date="2025-09" db="UniProtKB">
        <authorList>
            <consortium name="Ensembl"/>
        </authorList>
    </citation>
    <scope>IDENTIFICATION</scope>
</reference>
<dbReference type="OMA" id="CANEIPG"/>
<dbReference type="EMBL" id="AFYH01271682">
    <property type="status" value="NOT_ANNOTATED_CDS"/>
    <property type="molecule type" value="Genomic_DNA"/>
</dbReference>
<dbReference type="eggNOG" id="KOG1075">
    <property type="taxonomic scope" value="Eukaryota"/>
</dbReference>
<protein>
    <recommendedName>
        <fullName evidence="3">Reverse transcriptase domain-containing protein</fullName>
    </recommendedName>
</protein>
<sequence length="434" mass="49560">MAINYKKTRGFHIAPKGKTYMVNSRSKWKVDNNKMPGEHEKYVGPYFDPWVGIKPEQSLGKLEEYLGNLESFPLKPSQKIYCLKTYMIPSLLYSLLQSDWKKHILVEIDRRIRNYLKEVLHLALGAADGLLYSASRDGGLGIQKLESLIPCLTYNKLARFNNSTEMIIHTSATFNNIQITAEMAKLISSGVDLKTHWQKQELARWKELRCQGIGVSYFEDDSISNSWCTDLLKFKSKHLIAALQLRSNTCPTREFSARGRPTVPKMCRGCRNSTKMLGHISGQCMSVKGAGIRRHNKMAEQLTRKAKKLGWTAIPEPHLLDTQGRLRKPDLIFKKGDQALVVDVTVRMEDNQSSLEKAFQEKVEYYSRLKPQIKNLTGCRNIGFYGFVIGVRDKFPKDNSRLLVDLGMPRHKTFSTSTSCLILQLTMDILQVFT</sequence>
<dbReference type="Proteomes" id="UP000008672">
    <property type="component" value="Unassembled WGS sequence"/>
</dbReference>
<dbReference type="AlphaFoldDB" id="H2ZUD8"/>
<evidence type="ECO:0000313" key="2">
    <source>
        <dbReference type="Proteomes" id="UP000008672"/>
    </source>
</evidence>
<dbReference type="InParanoid" id="H2ZUD8"/>
<name>H2ZUD8_LATCH</name>
<proteinExistence type="predicted"/>
<accession>H2ZUD8</accession>
<dbReference type="HOGENOM" id="CLU_551610_0_0_1"/>
<organism evidence="1 2">
    <name type="scientific">Latimeria chalumnae</name>
    <name type="common">Coelacanth</name>
    <dbReference type="NCBI Taxonomy" id="7897"/>
    <lineage>
        <taxon>Eukaryota</taxon>
        <taxon>Metazoa</taxon>
        <taxon>Chordata</taxon>
        <taxon>Craniata</taxon>
        <taxon>Vertebrata</taxon>
        <taxon>Euteleostomi</taxon>
        <taxon>Coelacanthiformes</taxon>
        <taxon>Coelacanthidae</taxon>
        <taxon>Latimeria</taxon>
    </lineage>
</organism>